<dbReference type="Pfam" id="PF21647">
    <property type="entry name" value="DUF6857"/>
    <property type="match status" value="2"/>
</dbReference>
<dbReference type="Proteomes" id="UP000734854">
    <property type="component" value="Unassembled WGS sequence"/>
</dbReference>
<dbReference type="InterPro" id="IPR049172">
    <property type="entry name" value="DUF6857_pln"/>
</dbReference>
<feature type="domain" description="DUF6857" evidence="3">
    <location>
        <begin position="198"/>
        <end position="309"/>
    </location>
</feature>
<dbReference type="Pfam" id="PF06075">
    <property type="entry name" value="DUF936"/>
    <property type="match status" value="1"/>
</dbReference>
<name>A0A8J5FNS5_ZINOF</name>
<sequence>MQITGIVPALSGPDLRPDRGFYVKVSDASHSTFVSLSPDLNDLILADRLQIGQLINTRRLEPASPVPVLRDFRLLSGRHPCNHDTVDVAHPSPAPKSSPVFRPTAATPPVPPPEKKKRHSRSHSFADDRHQTLNLILTSSPTASPLPRSINMTTGLSVDDENYDSDDSRFSFTSSSSSSPSSSSKFVLRPRKSWNTGAKEVMRQRDTALQAAIDSLLEASASEKLIECLNLYAELQVDKDGDPQRVVNSFLNFHRELAQMRLIVQSLWKPNESSQVASERKSCATLWIKTAIESDLAKPPTQMSNATEDSQVASNYPCVPSFKPRNNASSKAGNLLVASNALQCEFNRRFLRYLERFLDSVSGSGSDSCEAQVAALLCQLKRVDDWLNNITSKGSTWPRDKGRDKMWTEGEEVEACRRVRRKIYGILLQHVESAAIALESMSVPDED</sequence>
<evidence type="ECO:0000259" key="2">
    <source>
        <dbReference type="Pfam" id="PF06075"/>
    </source>
</evidence>
<dbReference type="PANTHER" id="PTHR31928">
    <property type="entry name" value="EXPRESSED PROTEIN"/>
    <property type="match status" value="1"/>
</dbReference>
<comment type="caution">
    <text evidence="4">The sequence shown here is derived from an EMBL/GenBank/DDBJ whole genome shotgun (WGS) entry which is preliminary data.</text>
</comment>
<organism evidence="4 5">
    <name type="scientific">Zingiber officinale</name>
    <name type="common">Ginger</name>
    <name type="synonym">Amomum zingiber</name>
    <dbReference type="NCBI Taxonomy" id="94328"/>
    <lineage>
        <taxon>Eukaryota</taxon>
        <taxon>Viridiplantae</taxon>
        <taxon>Streptophyta</taxon>
        <taxon>Embryophyta</taxon>
        <taxon>Tracheophyta</taxon>
        <taxon>Spermatophyta</taxon>
        <taxon>Magnoliopsida</taxon>
        <taxon>Liliopsida</taxon>
        <taxon>Zingiberales</taxon>
        <taxon>Zingiberaceae</taxon>
        <taxon>Zingiber</taxon>
    </lineage>
</organism>
<accession>A0A8J5FNS5</accession>
<evidence type="ECO:0000256" key="1">
    <source>
        <dbReference type="SAM" id="MobiDB-lite"/>
    </source>
</evidence>
<dbReference type="PANTHER" id="PTHR31928:SF13">
    <property type="entry name" value="OS07G0588300 PROTEIN"/>
    <property type="match status" value="1"/>
</dbReference>
<feature type="compositionally biased region" description="Low complexity" evidence="1">
    <location>
        <begin position="170"/>
        <end position="186"/>
    </location>
</feature>
<keyword evidence="5" id="KW-1185">Reference proteome</keyword>
<dbReference type="EMBL" id="JACMSC010000014">
    <property type="protein sequence ID" value="KAG6491144.1"/>
    <property type="molecule type" value="Genomic_DNA"/>
</dbReference>
<dbReference type="InterPro" id="IPR010341">
    <property type="entry name" value="DUF936_pln"/>
</dbReference>
<protein>
    <submittedName>
        <fullName evidence="4">Uncharacterized protein</fullName>
    </submittedName>
</protein>
<feature type="compositionally biased region" description="Polar residues" evidence="1">
    <location>
        <begin position="132"/>
        <end position="143"/>
    </location>
</feature>
<dbReference type="InterPro" id="IPR048297">
    <property type="entry name" value="DUF936_dom_pln"/>
</dbReference>
<dbReference type="AlphaFoldDB" id="A0A8J5FNS5"/>
<feature type="domain" description="DUF936" evidence="2">
    <location>
        <begin position="1"/>
        <end position="88"/>
    </location>
</feature>
<gene>
    <name evidence="4" type="ORF">ZIOFF_052476</name>
</gene>
<evidence type="ECO:0000313" key="5">
    <source>
        <dbReference type="Proteomes" id="UP000734854"/>
    </source>
</evidence>
<evidence type="ECO:0000259" key="3">
    <source>
        <dbReference type="Pfam" id="PF21647"/>
    </source>
</evidence>
<proteinExistence type="predicted"/>
<reference evidence="4 5" key="1">
    <citation type="submission" date="2020-08" db="EMBL/GenBank/DDBJ databases">
        <title>Plant Genome Project.</title>
        <authorList>
            <person name="Zhang R.-G."/>
        </authorList>
    </citation>
    <scope>NUCLEOTIDE SEQUENCE [LARGE SCALE GENOMIC DNA]</scope>
    <source>
        <tissue evidence="4">Rhizome</tissue>
    </source>
</reference>
<feature type="region of interest" description="Disordered" evidence="1">
    <location>
        <begin position="83"/>
        <end position="190"/>
    </location>
</feature>
<evidence type="ECO:0000313" key="4">
    <source>
        <dbReference type="EMBL" id="KAG6491144.1"/>
    </source>
</evidence>
<feature type="domain" description="DUF6857" evidence="3">
    <location>
        <begin position="338"/>
        <end position="437"/>
    </location>
</feature>